<accession>A0ABM9NEP6</accession>
<evidence type="ECO:0000313" key="3">
    <source>
        <dbReference type="EMBL" id="CAL1239060.1"/>
    </source>
</evidence>
<dbReference type="RefSeq" id="WP_348758652.1">
    <property type="nucleotide sequence ID" value="NZ_OZ026884.1"/>
</dbReference>
<evidence type="ECO:0000313" key="4">
    <source>
        <dbReference type="Proteomes" id="UP001497493"/>
    </source>
</evidence>
<dbReference type="PANTHER" id="PTHR34039">
    <property type="entry name" value="UPF0102 PROTEIN YRAN"/>
    <property type="match status" value="1"/>
</dbReference>
<dbReference type="Gene3D" id="3.40.1350.10">
    <property type="match status" value="1"/>
</dbReference>
<dbReference type="InterPro" id="IPR011335">
    <property type="entry name" value="Restrct_endonuc-II-like"/>
</dbReference>
<evidence type="ECO:0000256" key="1">
    <source>
        <dbReference type="ARBA" id="ARBA00006738"/>
    </source>
</evidence>
<dbReference type="InterPro" id="IPR011856">
    <property type="entry name" value="tRNA_endonuc-like_dom_sf"/>
</dbReference>
<dbReference type="Pfam" id="PF02021">
    <property type="entry name" value="UPF0102"/>
    <property type="match status" value="1"/>
</dbReference>
<protein>
    <recommendedName>
        <fullName evidence="2">UPF0102 protein MECH1_V1_0284</fullName>
    </recommendedName>
</protein>
<dbReference type="Proteomes" id="UP001497493">
    <property type="component" value="Chromosome"/>
</dbReference>
<sequence length="122" mass="13865">MAAKTPAQRQGRRAEDRVLAFLQHQGLVLLERNYRCRYGEIDLIMEDGPTVVFVEVRFRADRRFGGALESVDRRKQAKLSAAAAHFLQEKRLDRPARFDVAGLTPAADGPLIQWIRDAFQAD</sequence>
<evidence type="ECO:0000256" key="2">
    <source>
        <dbReference type="HAMAP-Rule" id="MF_00048"/>
    </source>
</evidence>
<dbReference type="CDD" id="cd20736">
    <property type="entry name" value="PoNe_Nuclease"/>
    <property type="match status" value="1"/>
</dbReference>
<reference evidence="3 4" key="1">
    <citation type="submission" date="2024-04" db="EMBL/GenBank/DDBJ databases">
        <authorList>
            <person name="Cremers G."/>
        </authorList>
    </citation>
    <scope>NUCLEOTIDE SEQUENCE [LARGE SCALE GENOMIC DNA]</scope>
    <source>
        <strain evidence="3">MeCH1-AG</strain>
    </source>
</reference>
<dbReference type="InterPro" id="IPR003509">
    <property type="entry name" value="UPF0102_YraN-like"/>
</dbReference>
<organism evidence="3 4">
    <name type="scientific">Candidatus Methylocalor cossyra</name>
    <dbReference type="NCBI Taxonomy" id="3108543"/>
    <lineage>
        <taxon>Bacteria</taxon>
        <taxon>Pseudomonadati</taxon>
        <taxon>Pseudomonadota</taxon>
        <taxon>Gammaproteobacteria</taxon>
        <taxon>Methylococcales</taxon>
        <taxon>Methylococcaceae</taxon>
        <taxon>Candidatus Methylocalor</taxon>
    </lineage>
</organism>
<comment type="similarity">
    <text evidence="1 2">Belongs to the UPF0102 family.</text>
</comment>
<keyword evidence="4" id="KW-1185">Reference proteome</keyword>
<dbReference type="NCBIfam" id="TIGR00252">
    <property type="entry name" value="YraN family protein"/>
    <property type="match status" value="1"/>
</dbReference>
<dbReference type="NCBIfam" id="NF009150">
    <property type="entry name" value="PRK12497.1-3"/>
    <property type="match status" value="1"/>
</dbReference>
<dbReference type="HAMAP" id="MF_00048">
    <property type="entry name" value="UPF0102"/>
    <property type="match status" value="1"/>
</dbReference>
<dbReference type="EMBL" id="OZ026884">
    <property type="protein sequence ID" value="CAL1239060.1"/>
    <property type="molecule type" value="Genomic_DNA"/>
</dbReference>
<dbReference type="PANTHER" id="PTHR34039:SF1">
    <property type="entry name" value="UPF0102 PROTEIN YRAN"/>
    <property type="match status" value="1"/>
</dbReference>
<proteinExistence type="inferred from homology"/>
<dbReference type="SUPFAM" id="SSF52980">
    <property type="entry name" value="Restriction endonuclease-like"/>
    <property type="match status" value="1"/>
</dbReference>
<gene>
    <name evidence="3" type="ORF">MECH1_V1_0284</name>
</gene>
<name>A0ABM9NEP6_9GAMM</name>